<feature type="compositionally biased region" description="Basic residues" evidence="1">
    <location>
        <begin position="15"/>
        <end position="34"/>
    </location>
</feature>
<feature type="compositionally biased region" description="Polar residues" evidence="1">
    <location>
        <begin position="114"/>
        <end position="123"/>
    </location>
</feature>
<evidence type="ECO:0000256" key="1">
    <source>
        <dbReference type="SAM" id="MobiDB-lite"/>
    </source>
</evidence>
<feature type="compositionally biased region" description="Polar residues" evidence="1">
    <location>
        <begin position="81"/>
        <end position="98"/>
    </location>
</feature>
<accession>A0A7R9HUC3</accession>
<evidence type="ECO:0000313" key="2">
    <source>
        <dbReference type="EMBL" id="CAD7435243.1"/>
    </source>
</evidence>
<feature type="compositionally biased region" description="Basic and acidic residues" evidence="1">
    <location>
        <begin position="35"/>
        <end position="50"/>
    </location>
</feature>
<feature type="compositionally biased region" description="Basic residues" evidence="1">
    <location>
        <begin position="150"/>
        <end position="163"/>
    </location>
</feature>
<protein>
    <submittedName>
        <fullName evidence="2">Uncharacterized protein</fullName>
    </submittedName>
</protein>
<proteinExistence type="predicted"/>
<gene>
    <name evidence="2" type="ORF">TMSB3V08_LOCUS11890</name>
</gene>
<dbReference type="EMBL" id="OB799403">
    <property type="protein sequence ID" value="CAD7435243.1"/>
    <property type="molecule type" value="Genomic_DNA"/>
</dbReference>
<sequence length="186" mass="20759">MQRQSRAGKHCLACAHRKNSFPHMHKSIHSRSMKKRDPSPRGSESERSDGGTDWPAQAPDSRKLSTLEIESDTGQKEVPGASTSNVDNLPRTFPSSSHDLAPHSDIHSRRGTTKSHQPPTATTLVAGVHPTHPSSCPHRGQFHSGMGFSHRNRQQQKVKLARRHQQEDEATRPTLARGYSTQWKEN</sequence>
<reference evidence="2" key="1">
    <citation type="submission" date="2020-11" db="EMBL/GenBank/DDBJ databases">
        <authorList>
            <person name="Tran Van P."/>
        </authorList>
    </citation>
    <scope>NUCLEOTIDE SEQUENCE</scope>
</reference>
<name>A0A7R9HUC3_9NEOP</name>
<dbReference type="AlphaFoldDB" id="A0A7R9HUC3"/>
<feature type="region of interest" description="Disordered" evidence="1">
    <location>
        <begin position="1"/>
        <end position="186"/>
    </location>
</feature>
<organism evidence="2">
    <name type="scientific">Timema monikensis</name>
    <dbReference type="NCBI Taxonomy" id="170555"/>
    <lineage>
        <taxon>Eukaryota</taxon>
        <taxon>Metazoa</taxon>
        <taxon>Ecdysozoa</taxon>
        <taxon>Arthropoda</taxon>
        <taxon>Hexapoda</taxon>
        <taxon>Insecta</taxon>
        <taxon>Pterygota</taxon>
        <taxon>Neoptera</taxon>
        <taxon>Polyneoptera</taxon>
        <taxon>Phasmatodea</taxon>
        <taxon>Timematodea</taxon>
        <taxon>Timematoidea</taxon>
        <taxon>Timematidae</taxon>
        <taxon>Timema</taxon>
    </lineage>
</organism>